<evidence type="ECO:0000259" key="1">
    <source>
        <dbReference type="Pfam" id="PF13847"/>
    </source>
</evidence>
<dbReference type="GO" id="GO:0032259">
    <property type="term" value="P:methylation"/>
    <property type="evidence" value="ECO:0007669"/>
    <property type="project" value="UniProtKB-KW"/>
</dbReference>
<dbReference type="eggNOG" id="COG2226">
    <property type="taxonomic scope" value="Bacteria"/>
</dbReference>
<protein>
    <submittedName>
        <fullName evidence="2">Trans-aconitate 2-methyltransferase</fullName>
    </submittedName>
</protein>
<keyword evidence="2" id="KW-0808">Transferase</keyword>
<dbReference type="AlphaFoldDB" id="W4VJQ3"/>
<dbReference type="SUPFAM" id="SSF53335">
    <property type="entry name" value="S-adenosyl-L-methionine-dependent methyltransferases"/>
    <property type="match status" value="1"/>
</dbReference>
<proteinExistence type="predicted"/>
<dbReference type="Proteomes" id="UP000019102">
    <property type="component" value="Unassembled WGS sequence"/>
</dbReference>
<evidence type="ECO:0000313" key="3">
    <source>
        <dbReference type="Proteomes" id="UP000019102"/>
    </source>
</evidence>
<name>W4VJQ3_9BACI</name>
<keyword evidence="3" id="KW-1185">Reference proteome</keyword>
<dbReference type="EMBL" id="BAVS01000014">
    <property type="protein sequence ID" value="GAE93635.1"/>
    <property type="molecule type" value="Genomic_DNA"/>
</dbReference>
<comment type="caution">
    <text evidence="2">The sequence shown here is derived from an EMBL/GenBank/DDBJ whole genome shotgun (WGS) entry which is preliminary data.</text>
</comment>
<dbReference type="PANTHER" id="PTHR43861:SF1">
    <property type="entry name" value="TRANS-ACONITATE 2-METHYLTRANSFERASE"/>
    <property type="match status" value="1"/>
</dbReference>
<feature type="domain" description="Methyltransferase" evidence="1">
    <location>
        <begin position="33"/>
        <end position="149"/>
    </location>
</feature>
<dbReference type="GO" id="GO:0008168">
    <property type="term" value="F:methyltransferase activity"/>
    <property type="evidence" value="ECO:0007669"/>
    <property type="project" value="UniProtKB-KW"/>
</dbReference>
<sequence length="268" mass="29916">MEKAKSRAKLNDSSVIDARSLSQSHRRLAELLEPGMTVLDVGCGTGAITSGIAEAVGPTGKVLGVDNNIDLINKARERYQDIPSLSFETADIYDLPYEKQFDIVTSARVLQWLAQPEQALENLVKTAKPGGKVIVLDYNHEKISWQPEVPDSMKYFYEKFLQWRSDAAMDNAIADHLADMFERSGLTQINVSPQHEEVNRNDEGFETATFVWSGVATTKGGAQMIADGIIDRNSVEQASIDYQKWVEEKAEAQRMYLLAVEGMKLEKK</sequence>
<dbReference type="InterPro" id="IPR029063">
    <property type="entry name" value="SAM-dependent_MTases_sf"/>
</dbReference>
<keyword evidence="2" id="KW-0489">Methyltransferase</keyword>
<dbReference type="Gene3D" id="3.40.50.150">
    <property type="entry name" value="Vaccinia Virus protein VP39"/>
    <property type="match status" value="1"/>
</dbReference>
<gene>
    <name evidence="2" type="ORF">JCM21714_2735</name>
</gene>
<dbReference type="STRING" id="1298598.JCM21714_2735"/>
<dbReference type="PANTHER" id="PTHR43861">
    <property type="entry name" value="TRANS-ACONITATE 2-METHYLTRANSFERASE-RELATED"/>
    <property type="match status" value="1"/>
</dbReference>
<evidence type="ECO:0000313" key="2">
    <source>
        <dbReference type="EMBL" id="GAE93635.1"/>
    </source>
</evidence>
<dbReference type="RefSeq" id="WP_035723971.1">
    <property type="nucleotide sequence ID" value="NZ_BAVS01000014.1"/>
</dbReference>
<reference evidence="2 3" key="1">
    <citation type="journal article" date="2014" name="Genome Announc.">
        <title>Draft Genome Sequence of the Boron-Tolerant and Moderately Halotolerant Bacterium Gracilibacillus boraciitolerans JCM 21714T.</title>
        <authorList>
            <person name="Ahmed I."/>
            <person name="Oshima K."/>
            <person name="Suda W."/>
            <person name="Kitamura K."/>
            <person name="Iida T."/>
            <person name="Ohmori Y."/>
            <person name="Fujiwara T."/>
            <person name="Hattori M."/>
            <person name="Ohkuma M."/>
        </authorList>
    </citation>
    <scope>NUCLEOTIDE SEQUENCE [LARGE SCALE GENOMIC DNA]</scope>
    <source>
        <strain evidence="2 3">JCM 21714</strain>
    </source>
</reference>
<organism evidence="2 3">
    <name type="scientific">Gracilibacillus boraciitolerans JCM 21714</name>
    <dbReference type="NCBI Taxonomy" id="1298598"/>
    <lineage>
        <taxon>Bacteria</taxon>
        <taxon>Bacillati</taxon>
        <taxon>Bacillota</taxon>
        <taxon>Bacilli</taxon>
        <taxon>Bacillales</taxon>
        <taxon>Bacillaceae</taxon>
        <taxon>Gracilibacillus</taxon>
    </lineage>
</organism>
<dbReference type="Pfam" id="PF13847">
    <property type="entry name" value="Methyltransf_31"/>
    <property type="match status" value="1"/>
</dbReference>
<dbReference type="CDD" id="cd02440">
    <property type="entry name" value="AdoMet_MTases"/>
    <property type="match status" value="1"/>
</dbReference>
<accession>W4VJQ3</accession>
<dbReference type="InterPro" id="IPR025714">
    <property type="entry name" value="Methyltranfer_dom"/>
</dbReference>
<dbReference type="OrthoDB" id="9797252at2"/>